<dbReference type="PROSITE" id="PS00107">
    <property type="entry name" value="PROTEIN_KINASE_ATP"/>
    <property type="match status" value="1"/>
</dbReference>
<dbReference type="InterPro" id="IPR050205">
    <property type="entry name" value="CDPK_Ser/Thr_kinases"/>
</dbReference>
<dbReference type="InterPro" id="IPR011009">
    <property type="entry name" value="Kinase-like_dom_sf"/>
</dbReference>
<dbReference type="Gene3D" id="1.10.238.10">
    <property type="entry name" value="EF-hand"/>
    <property type="match status" value="1"/>
</dbReference>
<sequence>MTRQASKGSNASGGSKGSRGSSSHGLEGIVARSMSKISSSCCCFIALEQLRSPRRDPRRRNSQLLSSVIRHRMLSTRKSENQDIHSLLLCPDPSRRLERSYGSPKPLGHGGFGHVYRMRHRMSGDIRAIKVIKKPSDSSEELQSISNEVYALLQLDHPNIAKLFEYFEDRQAIYVVTELCTGGNIGELDAQVDDWDEIRLLFRDVVRAIAYCHSEGIAHRDLKFDNCLITDCSERRCGRMAKVIDFGLAGFAKGAEGGTMNEVVGTLYFLAPEVLKSQDPMNRYGLECDLWSLGVMLFVVLTNEHPFCSTAAGPADAYRRISNGALRVSCLRNCGALAIESEDLLRSLLVKEPLNRCTAAEALLHPWLQPAGESPHHGKTEPRTEKLDSLVERILSFSRFSRFEQAILTVAAHEARPRDVEELMEVYSILDVTQAGYISRDDFRRALKVSDVRMSKMETDAVLDSLDPDKDAKIQLTDFLAATLKPSHVKSEKVLEELFNFFDFHGTGLISHEDLKQVLGQELACHVAVQARADAQGVISKDNFKVFLLKAMDKLELQIQNEKSLAAMMVIK</sequence>
<dbReference type="InterPro" id="IPR011992">
    <property type="entry name" value="EF-hand-dom_pair"/>
</dbReference>
<dbReference type="OrthoDB" id="10252171at2759"/>
<dbReference type="EMBL" id="CAMXCT030001668">
    <property type="protein sequence ID" value="CAL4779397.1"/>
    <property type="molecule type" value="Genomic_DNA"/>
</dbReference>
<evidence type="ECO:0000256" key="3">
    <source>
        <dbReference type="ARBA" id="ARBA00012513"/>
    </source>
</evidence>
<dbReference type="GO" id="GO:0005509">
    <property type="term" value="F:calcium ion binding"/>
    <property type="evidence" value="ECO:0007669"/>
    <property type="project" value="InterPro"/>
</dbReference>
<dbReference type="FunFam" id="1.10.510.10:FF:000571">
    <property type="entry name" value="Maternal embryonic leucine zipper kinase"/>
    <property type="match status" value="1"/>
</dbReference>
<evidence type="ECO:0000313" key="20">
    <source>
        <dbReference type="EMBL" id="CAL4779397.1"/>
    </source>
</evidence>
<dbReference type="GO" id="GO:0005524">
    <property type="term" value="F:ATP binding"/>
    <property type="evidence" value="ECO:0007669"/>
    <property type="project" value="UniProtKB-UniRule"/>
</dbReference>
<dbReference type="EMBL" id="CAMXCT010001668">
    <property type="protein sequence ID" value="CAI3992085.1"/>
    <property type="molecule type" value="Genomic_DNA"/>
</dbReference>
<dbReference type="CDD" id="cd00051">
    <property type="entry name" value="EFh"/>
    <property type="match status" value="1"/>
</dbReference>
<comment type="cofactor">
    <cofactor evidence="1">
        <name>Mg(2+)</name>
        <dbReference type="ChEBI" id="CHEBI:18420"/>
    </cofactor>
</comment>
<dbReference type="PROSITE" id="PS50011">
    <property type="entry name" value="PROTEIN_KINASE_DOM"/>
    <property type="match status" value="1"/>
</dbReference>
<evidence type="ECO:0000256" key="4">
    <source>
        <dbReference type="ARBA" id="ARBA00022527"/>
    </source>
</evidence>
<comment type="caution">
    <text evidence="19">The sequence shown here is derived from an EMBL/GenBank/DDBJ whole genome shotgun (WGS) entry which is preliminary data.</text>
</comment>
<comment type="catalytic activity">
    <reaction evidence="13">
        <text>L-threonyl-[protein] + ATP = O-phospho-L-threonyl-[protein] + ADP + H(+)</text>
        <dbReference type="Rhea" id="RHEA:46608"/>
        <dbReference type="Rhea" id="RHEA-COMP:11060"/>
        <dbReference type="Rhea" id="RHEA-COMP:11605"/>
        <dbReference type="ChEBI" id="CHEBI:15378"/>
        <dbReference type="ChEBI" id="CHEBI:30013"/>
        <dbReference type="ChEBI" id="CHEBI:30616"/>
        <dbReference type="ChEBI" id="CHEBI:61977"/>
        <dbReference type="ChEBI" id="CHEBI:456216"/>
        <dbReference type="EC" id="2.7.11.1"/>
    </reaction>
</comment>
<dbReference type="GO" id="GO:0004674">
    <property type="term" value="F:protein serine/threonine kinase activity"/>
    <property type="evidence" value="ECO:0007669"/>
    <property type="project" value="UniProtKB-KW"/>
</dbReference>
<keyword evidence="4 20" id="KW-0723">Serine/threonine-protein kinase</keyword>
<dbReference type="Pfam" id="PF13499">
    <property type="entry name" value="EF-hand_7"/>
    <property type="match status" value="1"/>
</dbReference>
<evidence type="ECO:0000256" key="16">
    <source>
        <dbReference type="SAM" id="MobiDB-lite"/>
    </source>
</evidence>
<evidence type="ECO:0000256" key="8">
    <source>
        <dbReference type="ARBA" id="ARBA00022741"/>
    </source>
</evidence>
<accession>A0A9P1CI96</accession>
<dbReference type="Gene3D" id="3.30.200.20">
    <property type="entry name" value="Phosphorylase Kinase, domain 1"/>
    <property type="match status" value="1"/>
</dbReference>
<dbReference type="InterPro" id="IPR002048">
    <property type="entry name" value="EF_hand_dom"/>
</dbReference>
<evidence type="ECO:0000313" key="21">
    <source>
        <dbReference type="Proteomes" id="UP001152797"/>
    </source>
</evidence>
<gene>
    <name evidence="19" type="ORF">C1SCF055_LOCUS18940</name>
</gene>
<evidence type="ECO:0000256" key="14">
    <source>
        <dbReference type="ARBA" id="ARBA00048679"/>
    </source>
</evidence>
<keyword evidence="7" id="KW-0677">Repeat</keyword>
<feature type="compositionally biased region" description="Low complexity" evidence="16">
    <location>
        <begin position="1"/>
        <end position="25"/>
    </location>
</feature>
<name>A0A9P1CI96_9DINO</name>
<evidence type="ECO:0000256" key="11">
    <source>
        <dbReference type="ARBA" id="ARBA00022840"/>
    </source>
</evidence>
<dbReference type="FunFam" id="3.30.200.20:FF:000315">
    <property type="entry name" value="Calcium-dependent protein kinase 3"/>
    <property type="match status" value="1"/>
</dbReference>
<organism evidence="19">
    <name type="scientific">Cladocopium goreaui</name>
    <dbReference type="NCBI Taxonomy" id="2562237"/>
    <lineage>
        <taxon>Eukaryota</taxon>
        <taxon>Sar</taxon>
        <taxon>Alveolata</taxon>
        <taxon>Dinophyceae</taxon>
        <taxon>Suessiales</taxon>
        <taxon>Symbiodiniaceae</taxon>
        <taxon>Cladocopium</taxon>
    </lineage>
</organism>
<comment type="catalytic activity">
    <reaction evidence="14">
        <text>L-seryl-[protein] + ATP = O-phospho-L-seryl-[protein] + ADP + H(+)</text>
        <dbReference type="Rhea" id="RHEA:17989"/>
        <dbReference type="Rhea" id="RHEA-COMP:9863"/>
        <dbReference type="Rhea" id="RHEA-COMP:11604"/>
        <dbReference type="ChEBI" id="CHEBI:15378"/>
        <dbReference type="ChEBI" id="CHEBI:29999"/>
        <dbReference type="ChEBI" id="CHEBI:30616"/>
        <dbReference type="ChEBI" id="CHEBI:83421"/>
        <dbReference type="ChEBI" id="CHEBI:456216"/>
        <dbReference type="EC" id="2.7.11.1"/>
    </reaction>
</comment>
<keyword evidence="9 20" id="KW-0418">Kinase</keyword>
<evidence type="ECO:0000256" key="1">
    <source>
        <dbReference type="ARBA" id="ARBA00001946"/>
    </source>
</evidence>
<dbReference type="EMBL" id="CAMXCT020001668">
    <property type="protein sequence ID" value="CAL1145460.1"/>
    <property type="molecule type" value="Genomic_DNA"/>
</dbReference>
<keyword evidence="8 15" id="KW-0547">Nucleotide-binding</keyword>
<feature type="domain" description="EF-hand" evidence="18">
    <location>
        <begin position="418"/>
        <end position="453"/>
    </location>
</feature>
<keyword evidence="10" id="KW-0106">Calcium</keyword>
<reference evidence="20 21" key="2">
    <citation type="submission" date="2024-05" db="EMBL/GenBank/DDBJ databases">
        <authorList>
            <person name="Chen Y."/>
            <person name="Shah S."/>
            <person name="Dougan E. K."/>
            <person name="Thang M."/>
            <person name="Chan C."/>
        </authorList>
    </citation>
    <scope>NUCLEOTIDE SEQUENCE [LARGE SCALE GENOMIC DNA]</scope>
</reference>
<dbReference type="SMART" id="SM00220">
    <property type="entry name" value="S_TKc"/>
    <property type="match status" value="1"/>
</dbReference>
<keyword evidence="11 15" id="KW-0067">ATP-binding</keyword>
<dbReference type="SUPFAM" id="SSF47473">
    <property type="entry name" value="EF-hand"/>
    <property type="match status" value="1"/>
</dbReference>
<dbReference type="Pfam" id="PF00069">
    <property type="entry name" value="Pkinase"/>
    <property type="match status" value="1"/>
</dbReference>
<dbReference type="InterPro" id="IPR000719">
    <property type="entry name" value="Prot_kinase_dom"/>
</dbReference>
<evidence type="ECO:0000256" key="5">
    <source>
        <dbReference type="ARBA" id="ARBA00022679"/>
    </source>
</evidence>
<reference evidence="19" key="1">
    <citation type="submission" date="2022-10" db="EMBL/GenBank/DDBJ databases">
        <authorList>
            <person name="Chen Y."/>
            <person name="Dougan E. K."/>
            <person name="Chan C."/>
            <person name="Rhodes N."/>
            <person name="Thang M."/>
        </authorList>
    </citation>
    <scope>NUCLEOTIDE SEQUENCE</scope>
</reference>
<keyword evidence="5" id="KW-0808">Transferase</keyword>
<evidence type="ECO:0000256" key="9">
    <source>
        <dbReference type="ARBA" id="ARBA00022777"/>
    </source>
</evidence>
<keyword evidence="6" id="KW-0479">Metal-binding</keyword>
<dbReference type="Gene3D" id="1.10.510.10">
    <property type="entry name" value="Transferase(Phosphotransferase) domain 1"/>
    <property type="match status" value="1"/>
</dbReference>
<dbReference type="SUPFAM" id="SSF56112">
    <property type="entry name" value="Protein kinase-like (PK-like)"/>
    <property type="match status" value="1"/>
</dbReference>
<feature type="region of interest" description="Disordered" evidence="16">
    <location>
        <begin position="1"/>
        <end position="26"/>
    </location>
</feature>
<evidence type="ECO:0000259" key="18">
    <source>
        <dbReference type="PROSITE" id="PS50222"/>
    </source>
</evidence>
<dbReference type="Proteomes" id="UP001152797">
    <property type="component" value="Unassembled WGS sequence"/>
</dbReference>
<proteinExistence type="inferred from homology"/>
<evidence type="ECO:0000256" key="13">
    <source>
        <dbReference type="ARBA" id="ARBA00047899"/>
    </source>
</evidence>
<dbReference type="AlphaFoldDB" id="A0A9P1CI96"/>
<dbReference type="PANTHER" id="PTHR24349">
    <property type="entry name" value="SERINE/THREONINE-PROTEIN KINASE"/>
    <property type="match status" value="1"/>
</dbReference>
<comment type="similarity">
    <text evidence="12">Belongs to the protein kinase superfamily. Ser/Thr protein kinase family. CDPK subfamily.</text>
</comment>
<feature type="domain" description="Protein kinase" evidence="17">
    <location>
        <begin position="101"/>
        <end position="368"/>
    </location>
</feature>
<comment type="subunit">
    <text evidence="2">Monomer.</text>
</comment>
<evidence type="ECO:0000256" key="15">
    <source>
        <dbReference type="PROSITE-ProRule" id="PRU10141"/>
    </source>
</evidence>
<evidence type="ECO:0000256" key="12">
    <source>
        <dbReference type="ARBA" id="ARBA00024334"/>
    </source>
</evidence>
<evidence type="ECO:0000313" key="19">
    <source>
        <dbReference type="EMBL" id="CAI3992085.1"/>
    </source>
</evidence>
<protein>
    <recommendedName>
        <fullName evidence="3">non-specific serine/threonine protein kinase</fullName>
        <ecNumber evidence="3">2.7.11.1</ecNumber>
    </recommendedName>
</protein>
<dbReference type="InterPro" id="IPR008271">
    <property type="entry name" value="Ser/Thr_kinase_AS"/>
</dbReference>
<evidence type="ECO:0000259" key="17">
    <source>
        <dbReference type="PROSITE" id="PS50011"/>
    </source>
</evidence>
<evidence type="ECO:0000256" key="2">
    <source>
        <dbReference type="ARBA" id="ARBA00011245"/>
    </source>
</evidence>
<feature type="binding site" evidence="15">
    <location>
        <position position="134"/>
    </location>
    <ligand>
        <name>ATP</name>
        <dbReference type="ChEBI" id="CHEBI:30616"/>
    </ligand>
</feature>
<dbReference type="InterPro" id="IPR017441">
    <property type="entry name" value="Protein_kinase_ATP_BS"/>
</dbReference>
<feature type="domain" description="EF-hand" evidence="18">
    <location>
        <begin position="490"/>
        <end position="525"/>
    </location>
</feature>
<dbReference type="PROSITE" id="PS00108">
    <property type="entry name" value="PROTEIN_KINASE_ST"/>
    <property type="match status" value="1"/>
</dbReference>
<evidence type="ECO:0000256" key="6">
    <source>
        <dbReference type="ARBA" id="ARBA00022723"/>
    </source>
</evidence>
<evidence type="ECO:0000256" key="10">
    <source>
        <dbReference type="ARBA" id="ARBA00022837"/>
    </source>
</evidence>
<evidence type="ECO:0000256" key="7">
    <source>
        <dbReference type="ARBA" id="ARBA00022737"/>
    </source>
</evidence>
<dbReference type="EC" id="2.7.11.1" evidence="3"/>
<dbReference type="PROSITE" id="PS50222">
    <property type="entry name" value="EF_HAND_2"/>
    <property type="match status" value="2"/>
</dbReference>
<keyword evidence="21" id="KW-1185">Reference proteome</keyword>